<dbReference type="PANTHER" id="PTHR14226">
    <property type="entry name" value="NEUROPATHY TARGET ESTERASE/SWISS CHEESE D.MELANOGASTER"/>
    <property type="match status" value="1"/>
</dbReference>
<evidence type="ECO:0000313" key="6">
    <source>
        <dbReference type="EMBL" id="GEM89685.1"/>
    </source>
</evidence>
<reference evidence="6 7" key="1">
    <citation type="submission" date="2019-07" db="EMBL/GenBank/DDBJ databases">
        <title>Whole genome shotgun sequence of Oceanithermus desulfurans NBRC 100063.</title>
        <authorList>
            <person name="Hosoyama A."/>
            <person name="Uohara A."/>
            <person name="Ohji S."/>
            <person name="Ichikawa N."/>
        </authorList>
    </citation>
    <scope>NUCLEOTIDE SEQUENCE [LARGE SCALE GENOMIC DNA]</scope>
    <source>
        <strain evidence="6 7">NBRC 100063</strain>
    </source>
</reference>
<name>A0A511RJ58_9DEIN</name>
<dbReference type="CDD" id="cd07205">
    <property type="entry name" value="Pat_PNPLA6_PNPLA7_NTE1_like"/>
    <property type="match status" value="1"/>
</dbReference>
<comment type="caution">
    <text evidence="4">Lacks conserved residue(s) required for the propagation of feature annotation.</text>
</comment>
<evidence type="ECO:0000256" key="2">
    <source>
        <dbReference type="ARBA" id="ARBA00022963"/>
    </source>
</evidence>
<feature type="short sequence motif" description="GXSXG" evidence="4">
    <location>
        <begin position="57"/>
        <end position="61"/>
    </location>
</feature>
<keyword evidence="3 4" id="KW-0443">Lipid metabolism</keyword>
<organism evidence="6 7">
    <name type="scientific">Oceanithermus desulfurans NBRC 100063</name>
    <dbReference type="NCBI Taxonomy" id="1227550"/>
    <lineage>
        <taxon>Bacteria</taxon>
        <taxon>Thermotogati</taxon>
        <taxon>Deinococcota</taxon>
        <taxon>Deinococci</taxon>
        <taxon>Thermales</taxon>
        <taxon>Thermaceae</taxon>
        <taxon>Oceanithermus</taxon>
    </lineage>
</organism>
<sequence>MRTLRLAIVIAFGLWSAVLAQPKVALILGGGAARGMAHIGVLRALNEAGVPVDLIVGTSMGSVIGAMYAAGYSTEVLEELAVQIDPGMVVGFHFPIDGGLLDASPLETALEVLTEGAQVGATPVPYYLVASNLRTGEAHLFTSGSLARAVHASMAMPVLMEPVEVDGEWYYDGAYKAPVPVRMARELGAEVVIVVNVTREVPFQPESLIDNVTQLVIDIIRRNSEADLAAADAIVDPGLALESYMSFDKARAFIGKGYAATRARLPEIYRVLEAHGIPLRPPGDPNQGRAINRGWRERLERARAAVERMPPRFSVLPVVGLAPSSYLSGRHPDATPSLSLFKLGARAGGGPLQRGHLEAWYATNLEGAGGAVGVSAAWNPRPDWLLGVALARDVGGRWSVEPSLRYDGLPGAEVGLRLDPIRSRLRLEAAWRRRGAYALSGGYTRGWAPVFDAVDLDARVRRPLGRGLELRGRVYLAATGAGAPQDALFSLGARSLLRGYPSDAWTAPAVGVLNLELAWTPPHGSPVLETALVKPSFWGFVDAGAAPARFPGAAVGLGVGAGVEAQLFGFLPVQGGFDLAYGLRGGGWGLGFRGRLWP</sequence>
<dbReference type="PANTHER" id="PTHR14226:SF29">
    <property type="entry name" value="NEUROPATHY TARGET ESTERASE SWS"/>
    <property type="match status" value="1"/>
</dbReference>
<protein>
    <recommendedName>
        <fullName evidence="5">PNPLA domain-containing protein</fullName>
    </recommendedName>
</protein>
<evidence type="ECO:0000256" key="4">
    <source>
        <dbReference type="PROSITE-ProRule" id="PRU01161"/>
    </source>
</evidence>
<dbReference type="EMBL" id="BJXN01000006">
    <property type="protein sequence ID" value="GEM89685.1"/>
    <property type="molecule type" value="Genomic_DNA"/>
</dbReference>
<evidence type="ECO:0000256" key="1">
    <source>
        <dbReference type="ARBA" id="ARBA00022801"/>
    </source>
</evidence>
<evidence type="ECO:0000256" key="3">
    <source>
        <dbReference type="ARBA" id="ARBA00023098"/>
    </source>
</evidence>
<feature type="active site" description="Nucleophile" evidence="4">
    <location>
        <position position="59"/>
    </location>
</feature>
<feature type="domain" description="PNPLA" evidence="5">
    <location>
        <begin position="26"/>
        <end position="185"/>
    </location>
</feature>
<evidence type="ECO:0000259" key="5">
    <source>
        <dbReference type="PROSITE" id="PS51635"/>
    </source>
</evidence>
<comment type="caution">
    <text evidence="6">The sequence shown here is derived from an EMBL/GenBank/DDBJ whole genome shotgun (WGS) entry which is preliminary data.</text>
</comment>
<evidence type="ECO:0000313" key="7">
    <source>
        <dbReference type="Proteomes" id="UP000321827"/>
    </source>
</evidence>
<keyword evidence="2 4" id="KW-0442">Lipid degradation</keyword>
<dbReference type="GO" id="GO:0016042">
    <property type="term" value="P:lipid catabolic process"/>
    <property type="evidence" value="ECO:0007669"/>
    <property type="project" value="UniProtKB-UniRule"/>
</dbReference>
<dbReference type="PROSITE" id="PS51635">
    <property type="entry name" value="PNPLA"/>
    <property type="match status" value="1"/>
</dbReference>
<dbReference type="Gene3D" id="2.40.160.50">
    <property type="entry name" value="membrane protein fhac: a member of the omp85/tpsb transporter family"/>
    <property type="match status" value="1"/>
</dbReference>
<proteinExistence type="predicted"/>
<dbReference type="OrthoDB" id="9770965at2"/>
<dbReference type="InterPro" id="IPR002641">
    <property type="entry name" value="PNPLA_dom"/>
</dbReference>
<dbReference type="GO" id="GO:0016787">
    <property type="term" value="F:hydrolase activity"/>
    <property type="evidence" value="ECO:0007669"/>
    <property type="project" value="UniProtKB-UniRule"/>
</dbReference>
<dbReference type="InterPro" id="IPR050301">
    <property type="entry name" value="NTE"/>
</dbReference>
<dbReference type="InterPro" id="IPR016035">
    <property type="entry name" value="Acyl_Trfase/lysoPLipase"/>
</dbReference>
<dbReference type="Proteomes" id="UP000321827">
    <property type="component" value="Unassembled WGS sequence"/>
</dbReference>
<dbReference type="Pfam" id="PF01734">
    <property type="entry name" value="Patatin"/>
    <property type="match status" value="1"/>
</dbReference>
<feature type="short sequence motif" description="DGA/G" evidence="4">
    <location>
        <begin position="172"/>
        <end position="174"/>
    </location>
</feature>
<dbReference type="Gene3D" id="3.40.1090.10">
    <property type="entry name" value="Cytosolic phospholipase A2 catalytic domain"/>
    <property type="match status" value="2"/>
</dbReference>
<feature type="active site" description="Proton acceptor" evidence="4">
    <location>
        <position position="172"/>
    </location>
</feature>
<dbReference type="SUPFAM" id="SSF52151">
    <property type="entry name" value="FabD/lysophospholipase-like"/>
    <property type="match status" value="1"/>
</dbReference>
<gene>
    <name evidence="6" type="ORF">ODE01S_11190</name>
</gene>
<accession>A0A511RJ58</accession>
<dbReference type="RefSeq" id="WP_147146724.1">
    <property type="nucleotide sequence ID" value="NZ_BJXN01000006.1"/>
</dbReference>
<keyword evidence="1 4" id="KW-0378">Hydrolase</keyword>
<dbReference type="AlphaFoldDB" id="A0A511RJ58"/>